<dbReference type="EMBL" id="SDAM02000068">
    <property type="protein sequence ID" value="KAH6832569.1"/>
    <property type="molecule type" value="Genomic_DNA"/>
</dbReference>
<dbReference type="AlphaFoldDB" id="A0AAD4PA14"/>
<name>A0AAD4PA14_PERFH</name>
<evidence type="ECO:0000313" key="2">
    <source>
        <dbReference type="EMBL" id="KAH6832569.1"/>
    </source>
</evidence>
<gene>
    <name evidence="2" type="ORF">C2S53_008868</name>
</gene>
<feature type="chain" id="PRO_5041978481" evidence="1">
    <location>
        <begin position="28"/>
        <end position="88"/>
    </location>
</feature>
<proteinExistence type="predicted"/>
<feature type="signal peptide" evidence="1">
    <location>
        <begin position="1"/>
        <end position="27"/>
    </location>
</feature>
<evidence type="ECO:0000256" key="1">
    <source>
        <dbReference type="SAM" id="SignalP"/>
    </source>
</evidence>
<keyword evidence="3" id="KW-1185">Reference proteome</keyword>
<evidence type="ECO:0000313" key="3">
    <source>
        <dbReference type="Proteomes" id="UP001190926"/>
    </source>
</evidence>
<sequence length="88" mass="9742">MGNGREVGCLCLLLLLMALVLENPCFADGSSRFNQGKKGSPSTLNPARIIDQNRYKGINIPDKDVVRDDVFGAEKRRVYTGPNPLHNR</sequence>
<keyword evidence="1" id="KW-0732">Signal</keyword>
<accession>A0AAD4PA14</accession>
<organism evidence="2 3">
    <name type="scientific">Perilla frutescens var. hirtella</name>
    <name type="common">Perilla citriodora</name>
    <name type="synonym">Perilla setoyensis</name>
    <dbReference type="NCBI Taxonomy" id="608512"/>
    <lineage>
        <taxon>Eukaryota</taxon>
        <taxon>Viridiplantae</taxon>
        <taxon>Streptophyta</taxon>
        <taxon>Embryophyta</taxon>
        <taxon>Tracheophyta</taxon>
        <taxon>Spermatophyta</taxon>
        <taxon>Magnoliopsida</taxon>
        <taxon>eudicotyledons</taxon>
        <taxon>Gunneridae</taxon>
        <taxon>Pentapetalae</taxon>
        <taxon>asterids</taxon>
        <taxon>lamiids</taxon>
        <taxon>Lamiales</taxon>
        <taxon>Lamiaceae</taxon>
        <taxon>Nepetoideae</taxon>
        <taxon>Elsholtzieae</taxon>
        <taxon>Perilla</taxon>
    </lineage>
</organism>
<reference evidence="2 3" key="1">
    <citation type="journal article" date="2021" name="Nat. Commun.">
        <title>Incipient diploidization of the medicinal plant Perilla within 10,000 years.</title>
        <authorList>
            <person name="Zhang Y."/>
            <person name="Shen Q."/>
            <person name="Leng L."/>
            <person name="Zhang D."/>
            <person name="Chen S."/>
            <person name="Shi Y."/>
            <person name="Ning Z."/>
            <person name="Chen S."/>
        </authorList>
    </citation>
    <scope>NUCLEOTIDE SEQUENCE [LARGE SCALE GENOMIC DNA]</scope>
    <source>
        <strain evidence="3">cv. PC099</strain>
    </source>
</reference>
<dbReference type="Proteomes" id="UP001190926">
    <property type="component" value="Unassembled WGS sequence"/>
</dbReference>
<comment type="caution">
    <text evidence="2">The sequence shown here is derived from an EMBL/GenBank/DDBJ whole genome shotgun (WGS) entry which is preliminary data.</text>
</comment>
<protein>
    <submittedName>
        <fullName evidence="2">CLAVATA3/ESR-RELATED 17</fullName>
    </submittedName>
</protein>